<protein>
    <submittedName>
        <fullName evidence="1">Uncharacterized protein</fullName>
    </submittedName>
</protein>
<organism evidence="1 2">
    <name type="scientific">Cynoglossus semilaevis</name>
    <name type="common">Tongue sole</name>
    <dbReference type="NCBI Taxonomy" id="244447"/>
    <lineage>
        <taxon>Eukaryota</taxon>
        <taxon>Metazoa</taxon>
        <taxon>Chordata</taxon>
        <taxon>Craniata</taxon>
        <taxon>Vertebrata</taxon>
        <taxon>Euteleostomi</taxon>
        <taxon>Actinopterygii</taxon>
        <taxon>Neopterygii</taxon>
        <taxon>Teleostei</taxon>
        <taxon>Neoteleostei</taxon>
        <taxon>Acanthomorphata</taxon>
        <taxon>Carangaria</taxon>
        <taxon>Pleuronectiformes</taxon>
        <taxon>Pleuronectoidei</taxon>
        <taxon>Cynoglossidae</taxon>
        <taxon>Cynoglossinae</taxon>
        <taxon>Cynoglossus</taxon>
    </lineage>
</organism>
<reference evidence="1" key="1">
    <citation type="submission" date="2025-08" db="UniProtKB">
        <authorList>
            <consortium name="Ensembl"/>
        </authorList>
    </citation>
    <scope>IDENTIFICATION</scope>
</reference>
<dbReference type="AlphaFoldDB" id="A0A3P8VAL9"/>
<proteinExistence type="predicted"/>
<accession>A0A3P8VAL9</accession>
<evidence type="ECO:0000313" key="1">
    <source>
        <dbReference type="Ensembl" id="ENSCSEP00000012363.1"/>
    </source>
</evidence>
<dbReference type="Ensembl" id="ENSCSET00000012511.1">
    <property type="protein sequence ID" value="ENSCSEP00000012363.1"/>
    <property type="gene ID" value="ENSCSEG00000007985.1"/>
</dbReference>
<keyword evidence="2" id="KW-1185">Reference proteome</keyword>
<dbReference type="InParanoid" id="A0A3P8VAL9"/>
<name>A0A3P8VAL9_CYNSE</name>
<reference evidence="1" key="2">
    <citation type="submission" date="2025-09" db="UniProtKB">
        <authorList>
            <consortium name="Ensembl"/>
        </authorList>
    </citation>
    <scope>IDENTIFICATION</scope>
</reference>
<dbReference type="GeneTree" id="ENSGT00940000178205"/>
<sequence>MRAVAALLAVPELERNPVMTDFAAHIRSDADMASMFQSVQDAETGSFAPTDSMDMN</sequence>
<dbReference type="STRING" id="244447.ENSCSEP00000012363"/>
<dbReference type="Proteomes" id="UP000265120">
    <property type="component" value="Unassembled WGS sequence"/>
</dbReference>
<evidence type="ECO:0000313" key="2">
    <source>
        <dbReference type="Proteomes" id="UP000265120"/>
    </source>
</evidence>